<dbReference type="AlphaFoldDB" id="A0A4Y7SBU1"/>
<protein>
    <submittedName>
        <fullName evidence="1">Uncharacterized protein</fullName>
    </submittedName>
</protein>
<evidence type="ECO:0000313" key="2">
    <source>
        <dbReference type="Proteomes" id="UP000298030"/>
    </source>
</evidence>
<reference evidence="1 2" key="1">
    <citation type="journal article" date="2019" name="Nat. Ecol. Evol.">
        <title>Megaphylogeny resolves global patterns of mushroom evolution.</title>
        <authorList>
            <person name="Varga T."/>
            <person name="Krizsan K."/>
            <person name="Foldi C."/>
            <person name="Dima B."/>
            <person name="Sanchez-Garcia M."/>
            <person name="Sanchez-Ramirez S."/>
            <person name="Szollosi G.J."/>
            <person name="Szarkandi J.G."/>
            <person name="Papp V."/>
            <person name="Albert L."/>
            <person name="Andreopoulos W."/>
            <person name="Angelini C."/>
            <person name="Antonin V."/>
            <person name="Barry K.W."/>
            <person name="Bougher N.L."/>
            <person name="Buchanan P."/>
            <person name="Buyck B."/>
            <person name="Bense V."/>
            <person name="Catcheside P."/>
            <person name="Chovatia M."/>
            <person name="Cooper J."/>
            <person name="Damon W."/>
            <person name="Desjardin D."/>
            <person name="Finy P."/>
            <person name="Geml J."/>
            <person name="Haridas S."/>
            <person name="Hughes K."/>
            <person name="Justo A."/>
            <person name="Karasinski D."/>
            <person name="Kautmanova I."/>
            <person name="Kiss B."/>
            <person name="Kocsube S."/>
            <person name="Kotiranta H."/>
            <person name="LaButti K.M."/>
            <person name="Lechner B.E."/>
            <person name="Liimatainen K."/>
            <person name="Lipzen A."/>
            <person name="Lukacs Z."/>
            <person name="Mihaltcheva S."/>
            <person name="Morgado L.N."/>
            <person name="Niskanen T."/>
            <person name="Noordeloos M.E."/>
            <person name="Ohm R.A."/>
            <person name="Ortiz-Santana B."/>
            <person name="Ovrebo C."/>
            <person name="Racz N."/>
            <person name="Riley R."/>
            <person name="Savchenko A."/>
            <person name="Shiryaev A."/>
            <person name="Soop K."/>
            <person name="Spirin V."/>
            <person name="Szebenyi C."/>
            <person name="Tomsovsky M."/>
            <person name="Tulloss R.E."/>
            <person name="Uehling J."/>
            <person name="Grigoriev I.V."/>
            <person name="Vagvolgyi C."/>
            <person name="Papp T."/>
            <person name="Martin F.M."/>
            <person name="Miettinen O."/>
            <person name="Hibbett D.S."/>
            <person name="Nagy L.G."/>
        </authorList>
    </citation>
    <scope>NUCLEOTIDE SEQUENCE [LARGE SCALE GENOMIC DNA]</scope>
    <source>
        <strain evidence="1 2">FP101781</strain>
    </source>
</reference>
<dbReference type="EMBL" id="QPFP01000211">
    <property type="protein sequence ID" value="TEB19011.1"/>
    <property type="molecule type" value="Genomic_DNA"/>
</dbReference>
<comment type="caution">
    <text evidence="1">The sequence shown here is derived from an EMBL/GenBank/DDBJ whole genome shotgun (WGS) entry which is preliminary data.</text>
</comment>
<evidence type="ECO:0000313" key="1">
    <source>
        <dbReference type="EMBL" id="TEB19011.1"/>
    </source>
</evidence>
<accession>A0A4Y7SBU1</accession>
<name>A0A4Y7SBU1_COPMI</name>
<sequence length="57" mass="6418">MQRSIFNPATYSQILGICPPLSCAPTLYSCSSLTFYPSYTLAASMYYSIYPSRSRTF</sequence>
<proteinExistence type="predicted"/>
<organism evidence="1 2">
    <name type="scientific">Coprinellus micaceus</name>
    <name type="common">Glistening ink-cap mushroom</name>
    <name type="synonym">Coprinus micaceus</name>
    <dbReference type="NCBI Taxonomy" id="71717"/>
    <lineage>
        <taxon>Eukaryota</taxon>
        <taxon>Fungi</taxon>
        <taxon>Dikarya</taxon>
        <taxon>Basidiomycota</taxon>
        <taxon>Agaricomycotina</taxon>
        <taxon>Agaricomycetes</taxon>
        <taxon>Agaricomycetidae</taxon>
        <taxon>Agaricales</taxon>
        <taxon>Agaricineae</taxon>
        <taxon>Psathyrellaceae</taxon>
        <taxon>Coprinellus</taxon>
    </lineage>
</organism>
<gene>
    <name evidence="1" type="ORF">FA13DRAFT_506966</name>
</gene>
<dbReference type="PROSITE" id="PS51257">
    <property type="entry name" value="PROKAR_LIPOPROTEIN"/>
    <property type="match status" value="1"/>
</dbReference>
<dbReference type="Proteomes" id="UP000298030">
    <property type="component" value="Unassembled WGS sequence"/>
</dbReference>
<keyword evidence="2" id="KW-1185">Reference proteome</keyword>